<name>A0A9P6I528_9PEZI</name>
<dbReference type="AlphaFoldDB" id="A0A9P6I528"/>
<keyword evidence="2" id="KW-1185">Reference proteome</keyword>
<gene>
    <name evidence="1" type="ORF">CkaCkLH20_05951</name>
</gene>
<evidence type="ECO:0000313" key="2">
    <source>
        <dbReference type="Proteomes" id="UP000781932"/>
    </source>
</evidence>
<comment type="caution">
    <text evidence="1">The sequence shown here is derived from an EMBL/GenBank/DDBJ whole genome shotgun (WGS) entry which is preliminary data.</text>
</comment>
<dbReference type="GeneID" id="62161742"/>
<dbReference type="Proteomes" id="UP000781932">
    <property type="component" value="Unassembled WGS sequence"/>
</dbReference>
<proteinExistence type="predicted"/>
<dbReference type="RefSeq" id="XP_038746004.1">
    <property type="nucleotide sequence ID" value="XM_038888668.1"/>
</dbReference>
<accession>A0A9P6I528</accession>
<dbReference type="OrthoDB" id="4791513at2759"/>
<protein>
    <submittedName>
        <fullName evidence="1">Uncharacterized protein</fullName>
    </submittedName>
</protein>
<organism evidence="1 2">
    <name type="scientific">Colletotrichum karsti</name>
    <dbReference type="NCBI Taxonomy" id="1095194"/>
    <lineage>
        <taxon>Eukaryota</taxon>
        <taxon>Fungi</taxon>
        <taxon>Dikarya</taxon>
        <taxon>Ascomycota</taxon>
        <taxon>Pezizomycotina</taxon>
        <taxon>Sordariomycetes</taxon>
        <taxon>Hypocreomycetidae</taxon>
        <taxon>Glomerellales</taxon>
        <taxon>Glomerellaceae</taxon>
        <taxon>Colletotrichum</taxon>
        <taxon>Colletotrichum boninense species complex</taxon>
    </lineage>
</organism>
<sequence>MNNPLNTQNPPGRWEEPPVPTITDILTSKKDHGDAQLAYKVLGLHSTPDRPAAVRPDLMDLKYWCNRVLGRIWSEHRNKTGTWPAPGSVEHRRIVEANKRLLSAIRTVAGARRPGHPYWSPYQCVRVERPDDFPTDLDHRTWPTLGCVPLPLAAFDAHYENADVEALKEAQGRTERVWKPTRNMVLDKRRREEEGMIDEIACYGFEAVPGFVFLDDKTEEEKDVLSHVFYAGPTPKNEDSLWNSLGTLLHCNPLRGKDQGRRARLGRDGHAALPLQNDPDSGLPMDPGYHEMLHVIADLLDCEVITFTRPAGMPVLRENGLDTNRDSFRYTMRVYGKPASQYDCAILFGWRRQILLVTDPELRHFQPVIRVEPELPIFCKPDGDYTMRRARALPTDAFDPWDRFAPMPWWPGWARDADGEVMGDWEDEDERRDFSARQLADMAPSDITTGLLHPSIMLWGSRQALSPYGYLSDREQADYEECSDWKGFFDGDGDPLMGALERVDVGVMDGWRGPEPAAGAPGDPVPEVEMMNGKMVVASAGTEKSVYKSRSHCEGVKRTLDMYLEDEVSAVSHGDPKIYGYLKVLLTEDRDRRPVWHKMKRR</sequence>
<reference evidence="1" key="1">
    <citation type="submission" date="2020-03" db="EMBL/GenBank/DDBJ databases">
        <authorList>
            <person name="He L."/>
        </authorList>
    </citation>
    <scope>NUCLEOTIDE SEQUENCE</scope>
    <source>
        <strain evidence="1">CkLH20</strain>
    </source>
</reference>
<reference evidence="1" key="2">
    <citation type="submission" date="2020-11" db="EMBL/GenBank/DDBJ databases">
        <title>Whole genome sequencing of Colletotrichum sp.</title>
        <authorList>
            <person name="Li H."/>
        </authorList>
    </citation>
    <scope>NUCLEOTIDE SEQUENCE</scope>
    <source>
        <strain evidence="1">CkLH20</strain>
    </source>
</reference>
<evidence type="ECO:0000313" key="1">
    <source>
        <dbReference type="EMBL" id="KAF9876543.1"/>
    </source>
</evidence>
<dbReference type="EMBL" id="JAATWM020000017">
    <property type="protein sequence ID" value="KAF9876543.1"/>
    <property type="molecule type" value="Genomic_DNA"/>
</dbReference>